<dbReference type="Proteomes" id="UP000009231">
    <property type="component" value="Chromosome"/>
</dbReference>
<dbReference type="KEGG" id="mew:MSWAN_0299"/>
<proteinExistence type="predicted"/>
<feature type="transmembrane region" description="Helical" evidence="8">
    <location>
        <begin position="381"/>
        <end position="401"/>
    </location>
</feature>
<comment type="subcellular location">
    <subcellularLocation>
        <location evidence="1">Cell membrane</location>
        <topology evidence="1">Multi-pass membrane protein</topology>
    </subcellularLocation>
</comment>
<dbReference type="PANTHER" id="PTHR33908">
    <property type="entry name" value="MANNOSYLTRANSFERASE YKCB-RELATED"/>
    <property type="match status" value="1"/>
</dbReference>
<keyword evidence="3" id="KW-0328">Glycosyltransferase</keyword>
<dbReference type="InterPro" id="IPR050297">
    <property type="entry name" value="LipidA_mod_glycosyltrf_83"/>
</dbReference>
<evidence type="ECO:0000256" key="4">
    <source>
        <dbReference type="ARBA" id="ARBA00022679"/>
    </source>
</evidence>
<keyword evidence="5 8" id="KW-0812">Transmembrane</keyword>
<gene>
    <name evidence="9" type="ordered locus">MSWAN_0299</name>
</gene>
<feature type="transmembrane region" description="Helical" evidence="8">
    <location>
        <begin position="218"/>
        <end position="237"/>
    </location>
</feature>
<keyword evidence="4" id="KW-0808">Transferase</keyword>
<evidence type="ECO:0000313" key="9">
    <source>
        <dbReference type="EMBL" id="AEG17343.1"/>
    </source>
</evidence>
<feature type="transmembrane region" description="Helical" evidence="8">
    <location>
        <begin position="56"/>
        <end position="79"/>
    </location>
</feature>
<keyword evidence="10" id="KW-1185">Reference proteome</keyword>
<dbReference type="GO" id="GO:0005886">
    <property type="term" value="C:plasma membrane"/>
    <property type="evidence" value="ECO:0007669"/>
    <property type="project" value="UniProtKB-SubCell"/>
</dbReference>
<feature type="transmembrane region" description="Helical" evidence="8">
    <location>
        <begin position="125"/>
        <end position="158"/>
    </location>
</feature>
<keyword evidence="2" id="KW-1003">Cell membrane</keyword>
<feature type="transmembrane region" description="Helical" evidence="8">
    <location>
        <begin position="188"/>
        <end position="206"/>
    </location>
</feature>
<keyword evidence="7 8" id="KW-0472">Membrane</keyword>
<feature type="transmembrane region" description="Helical" evidence="8">
    <location>
        <begin position="357"/>
        <end position="375"/>
    </location>
</feature>
<feature type="transmembrane region" description="Helical" evidence="8">
    <location>
        <begin position="413"/>
        <end position="440"/>
    </location>
</feature>
<dbReference type="GO" id="GO:0016763">
    <property type="term" value="F:pentosyltransferase activity"/>
    <property type="evidence" value="ECO:0007669"/>
    <property type="project" value="TreeGrafter"/>
</dbReference>
<feature type="transmembrane region" description="Helical" evidence="8">
    <location>
        <begin position="18"/>
        <end position="35"/>
    </location>
</feature>
<dbReference type="eggNOG" id="arCOG00567">
    <property type="taxonomic scope" value="Archaea"/>
</dbReference>
<evidence type="ECO:0000256" key="1">
    <source>
        <dbReference type="ARBA" id="ARBA00004651"/>
    </source>
</evidence>
<accession>F6D2I6</accession>
<evidence type="ECO:0000256" key="8">
    <source>
        <dbReference type="SAM" id="Phobius"/>
    </source>
</evidence>
<evidence type="ECO:0000256" key="5">
    <source>
        <dbReference type="ARBA" id="ARBA00022692"/>
    </source>
</evidence>
<protein>
    <submittedName>
        <fullName evidence="9">Uncharacterized protein</fullName>
    </submittedName>
</protein>
<organism evidence="9 10">
    <name type="scientific">Methanobacterium paludis (strain DSM 25820 / JCM 18151 / SWAN1)</name>
    <dbReference type="NCBI Taxonomy" id="868131"/>
    <lineage>
        <taxon>Archaea</taxon>
        <taxon>Methanobacteriati</taxon>
        <taxon>Methanobacteriota</taxon>
        <taxon>Methanomada group</taxon>
        <taxon>Methanobacteria</taxon>
        <taxon>Methanobacteriales</taxon>
        <taxon>Methanobacteriaceae</taxon>
        <taxon>Methanobacterium</taxon>
    </lineage>
</organism>
<dbReference type="HOGENOM" id="CLU_504010_0_0_2"/>
<evidence type="ECO:0000256" key="7">
    <source>
        <dbReference type="ARBA" id="ARBA00023136"/>
    </source>
</evidence>
<feature type="transmembrane region" description="Helical" evidence="8">
    <location>
        <begin position="91"/>
        <end position="113"/>
    </location>
</feature>
<dbReference type="EMBL" id="CP002772">
    <property type="protein sequence ID" value="AEG17343.1"/>
    <property type="molecule type" value="Genomic_DNA"/>
</dbReference>
<sequence>MQIDGAFLKESLFKRTNMIFISFLALFLILGVYLLNFYQYDLINKDIISMISVARLYYAGDVASAVNGYWGPLFSWFLIPFIMFNSSPSSVLYSTKVLSLIFGFFTIIGIRFLSYRFEMDEKIRTSILFAMVFVILHFALNYSPVDLILACFLVYYLYFIFSPEYYNKWYNGILCGILCGLAYLTKSYIFPFFIAHFILFNLFHYLKEVQHRRAVLKNLLLGLTVFFIISGAWSLIISEKYGEVTFGTSGTYNHNVEGPESVGHPTEYVNEGFIKPPYENVTSAWEDPTYLNVKSWSPFQSWSYFNYQITKIKYNISILKGIYQSFSYFALIIILIYVLLCIKPIKNQISTQIPIETALYPVITVLIYSAGYLSIVLEPRYLWIVYILLMLMGGYLLNLLFKHEFFTKKFNKIAKPILTIVLIGSFLIMPISGLISFHYVGVDGGHVGKEYYIWSETIESQYSVHGNIASNGNAEDGAYRRTLHTSYFLGTSYYGFSKPNETDTDLQADFNKYNIDYYFVWGKSSNEALLSKYKEVSGGKVSNLRIYAVKENS</sequence>
<name>F6D2I6_METPW</name>
<evidence type="ECO:0000256" key="6">
    <source>
        <dbReference type="ARBA" id="ARBA00022989"/>
    </source>
</evidence>
<evidence type="ECO:0000313" key="10">
    <source>
        <dbReference type="Proteomes" id="UP000009231"/>
    </source>
</evidence>
<reference evidence="9 10" key="1">
    <citation type="journal article" date="2014" name="Int. J. Syst. Evol. Microbiol.">
        <title>Methanobacterium paludis sp. nov. and a novel strain of Methanobacterium lacus isolated from northern peatlands.</title>
        <authorList>
            <person name="Cadillo-Quiroz H."/>
            <person name="Brauer S.L."/>
            <person name="Goodson N."/>
            <person name="Yavitt J.B."/>
            <person name="Zinder S.H."/>
        </authorList>
    </citation>
    <scope>NUCLEOTIDE SEQUENCE [LARGE SCALE GENOMIC DNA]</scope>
    <source>
        <strain evidence="10">DSM 25820 / JCM 18151 / SWAN1</strain>
    </source>
</reference>
<dbReference type="PANTHER" id="PTHR33908:SF11">
    <property type="entry name" value="MEMBRANE PROTEIN"/>
    <property type="match status" value="1"/>
</dbReference>
<feature type="transmembrane region" description="Helical" evidence="8">
    <location>
        <begin position="326"/>
        <end position="345"/>
    </location>
</feature>
<keyword evidence="6 8" id="KW-1133">Transmembrane helix</keyword>
<dbReference type="GO" id="GO:0008610">
    <property type="term" value="P:lipid biosynthetic process"/>
    <property type="evidence" value="ECO:0007669"/>
    <property type="project" value="UniProtKB-ARBA"/>
</dbReference>
<evidence type="ECO:0000256" key="2">
    <source>
        <dbReference type="ARBA" id="ARBA00022475"/>
    </source>
</evidence>
<dbReference type="AlphaFoldDB" id="F6D2I6"/>
<evidence type="ECO:0000256" key="3">
    <source>
        <dbReference type="ARBA" id="ARBA00022676"/>
    </source>
</evidence>